<dbReference type="GeneID" id="86830125"/>
<gene>
    <name evidence="3" type="ORF">H4687_005566</name>
</gene>
<accession>A0A8I0TT90</accession>
<protein>
    <submittedName>
        <fullName evidence="3">Uncharacterized protein</fullName>
    </submittedName>
</protein>
<name>A0A8I0TT90_9ACTN</name>
<reference evidence="3 4" key="1">
    <citation type="submission" date="2020-10" db="EMBL/GenBank/DDBJ databases">
        <title>Sequencing the genomes of 1000 actinobacteria strains.</title>
        <authorList>
            <person name="Klenk H.-P."/>
        </authorList>
    </citation>
    <scope>NUCLEOTIDE SEQUENCE [LARGE SCALE GENOMIC DNA]</scope>
    <source>
        <strain evidence="3 4">DSM 41803</strain>
    </source>
</reference>
<comment type="caution">
    <text evidence="3">The sequence shown here is derived from an EMBL/GenBank/DDBJ whole genome shotgun (WGS) entry which is preliminary data.</text>
</comment>
<keyword evidence="2" id="KW-1133">Transmembrane helix</keyword>
<evidence type="ECO:0000313" key="3">
    <source>
        <dbReference type="EMBL" id="MBE1599437.1"/>
    </source>
</evidence>
<feature type="region of interest" description="Disordered" evidence="1">
    <location>
        <begin position="76"/>
        <end position="135"/>
    </location>
</feature>
<keyword evidence="2" id="KW-0812">Transmembrane</keyword>
<keyword evidence="2" id="KW-0472">Membrane</keyword>
<dbReference type="RefSeq" id="WP_225966843.1">
    <property type="nucleotide sequence ID" value="NZ_JADBGF010000001.1"/>
</dbReference>
<organism evidence="3 4">
    <name type="scientific">Streptomyces stelliscabiei</name>
    <dbReference type="NCBI Taxonomy" id="146820"/>
    <lineage>
        <taxon>Bacteria</taxon>
        <taxon>Bacillati</taxon>
        <taxon>Actinomycetota</taxon>
        <taxon>Actinomycetes</taxon>
        <taxon>Kitasatosporales</taxon>
        <taxon>Streptomycetaceae</taxon>
        <taxon>Streptomyces</taxon>
    </lineage>
</organism>
<evidence type="ECO:0000313" key="4">
    <source>
        <dbReference type="Proteomes" id="UP000629287"/>
    </source>
</evidence>
<evidence type="ECO:0000256" key="1">
    <source>
        <dbReference type="SAM" id="MobiDB-lite"/>
    </source>
</evidence>
<dbReference type="Proteomes" id="UP000629287">
    <property type="component" value="Unassembled WGS sequence"/>
</dbReference>
<evidence type="ECO:0000256" key="2">
    <source>
        <dbReference type="SAM" id="Phobius"/>
    </source>
</evidence>
<keyword evidence="4" id="KW-1185">Reference proteome</keyword>
<feature type="transmembrane region" description="Helical" evidence="2">
    <location>
        <begin position="49"/>
        <end position="71"/>
    </location>
</feature>
<dbReference type="AlphaFoldDB" id="A0A8I0TT90"/>
<sequence length="294" mass="30958">MSFGQGGSQWSPGGSHNPWDDQYSSTSNRTPDWASLAEQSEIRNRRRRLLMIVGGALATVGIGVAVAVAVVNNDSGSTTANGPNDLPTAADIPSASAKADPSFAPTSAPPPLDPKEFISSSGKDKAPISPDILFPGSQLTKRDGVVYRKGATASTTNCASAVQGSLDTLLTGNDCTRFLRVTYVRDKIAVTIGVALFDTEAKATKVKKDWDKKSTIVSLPGEGVATFCRTTFCRTTANSYGRYAYFTLSGFTDGKDVTEKDKAVFAAGDDLSQSAYEQIHRRGETQAAAAAGGQ</sequence>
<proteinExistence type="predicted"/>
<feature type="region of interest" description="Disordered" evidence="1">
    <location>
        <begin position="1"/>
        <end position="34"/>
    </location>
</feature>
<dbReference type="EMBL" id="JADBGF010000001">
    <property type="protein sequence ID" value="MBE1599437.1"/>
    <property type="molecule type" value="Genomic_DNA"/>
</dbReference>